<dbReference type="PANTHER" id="PTHR24567">
    <property type="entry name" value="CRP FAMILY TRANSCRIPTIONAL REGULATORY PROTEIN"/>
    <property type="match status" value="1"/>
</dbReference>
<feature type="domain" description="Cyclic nucleotide-binding" evidence="4">
    <location>
        <begin position="15"/>
        <end position="135"/>
    </location>
</feature>
<dbReference type="Pfam" id="PF00027">
    <property type="entry name" value="cNMP_binding"/>
    <property type="match status" value="1"/>
</dbReference>
<keyword evidence="3" id="KW-0804">Transcription</keyword>
<protein>
    <submittedName>
        <fullName evidence="6">Crp/Fnr family transcriptional regulator</fullName>
    </submittedName>
</protein>
<sequence length="227" mass="25264">MDIPSAVASLRRAYLFSSSKETDLTEIVSKSEVKKYEAGEYLFWEGDPPEFFYLLTEGRVKVMKHGSLGRETVVAFFSPGDIFGEVAVLENKPYPASCQAVAGTEVLTISRKTFNNFIERNPAVAMAMVAILSARLREAQSRLHDMAGERVEQRLARTLERLFSKIGSELPFTRQDLADMSGTTLETTVRFLSRLKEGGIISSRRGLVIIKDDVKLRLLAEGPPDIA</sequence>
<dbReference type="Pfam" id="PF13545">
    <property type="entry name" value="HTH_Crp_2"/>
    <property type="match status" value="1"/>
</dbReference>
<dbReference type="Proteomes" id="UP001375370">
    <property type="component" value="Chromosome"/>
</dbReference>
<evidence type="ECO:0000259" key="5">
    <source>
        <dbReference type="PROSITE" id="PS51063"/>
    </source>
</evidence>
<dbReference type="InterPro" id="IPR012318">
    <property type="entry name" value="HTH_CRP"/>
</dbReference>
<dbReference type="CDD" id="cd00092">
    <property type="entry name" value="HTH_CRP"/>
    <property type="match status" value="1"/>
</dbReference>
<dbReference type="PROSITE" id="PS51063">
    <property type="entry name" value="HTH_CRP_2"/>
    <property type="match status" value="1"/>
</dbReference>
<dbReference type="InterPro" id="IPR036388">
    <property type="entry name" value="WH-like_DNA-bd_sf"/>
</dbReference>
<organism evidence="6 7">
    <name type="scientific">Candidatus Dehalogenimonas loeffleri</name>
    <dbReference type="NCBI Taxonomy" id="3127115"/>
    <lineage>
        <taxon>Bacteria</taxon>
        <taxon>Bacillati</taxon>
        <taxon>Chloroflexota</taxon>
        <taxon>Dehalococcoidia</taxon>
        <taxon>Dehalococcoidales</taxon>
        <taxon>Dehalococcoidaceae</taxon>
        <taxon>Dehalogenimonas</taxon>
    </lineage>
</organism>
<gene>
    <name evidence="6" type="ORF">V8247_08690</name>
</gene>
<dbReference type="PRINTS" id="PR00034">
    <property type="entry name" value="HTHCRP"/>
</dbReference>
<keyword evidence="2" id="KW-0238">DNA-binding</keyword>
<keyword evidence="1" id="KW-0805">Transcription regulation</keyword>
<evidence type="ECO:0000259" key="4">
    <source>
        <dbReference type="PROSITE" id="PS50042"/>
    </source>
</evidence>
<name>A0ABZ2J324_9CHLR</name>
<accession>A0ABZ2J324</accession>
<dbReference type="PROSITE" id="PS50042">
    <property type="entry name" value="CNMP_BINDING_3"/>
    <property type="match status" value="1"/>
</dbReference>
<dbReference type="SUPFAM" id="SSF51206">
    <property type="entry name" value="cAMP-binding domain-like"/>
    <property type="match status" value="1"/>
</dbReference>
<dbReference type="EMBL" id="CP146612">
    <property type="protein sequence ID" value="WWX25314.1"/>
    <property type="molecule type" value="Genomic_DNA"/>
</dbReference>
<dbReference type="SUPFAM" id="SSF46785">
    <property type="entry name" value="Winged helix' DNA-binding domain"/>
    <property type="match status" value="1"/>
</dbReference>
<evidence type="ECO:0000256" key="2">
    <source>
        <dbReference type="ARBA" id="ARBA00023125"/>
    </source>
</evidence>
<evidence type="ECO:0000313" key="6">
    <source>
        <dbReference type="EMBL" id="WWX25314.1"/>
    </source>
</evidence>
<dbReference type="Gene3D" id="1.10.10.10">
    <property type="entry name" value="Winged helix-like DNA-binding domain superfamily/Winged helix DNA-binding domain"/>
    <property type="match status" value="1"/>
</dbReference>
<evidence type="ECO:0000256" key="1">
    <source>
        <dbReference type="ARBA" id="ARBA00023015"/>
    </source>
</evidence>
<dbReference type="PANTHER" id="PTHR24567:SF28">
    <property type="entry name" value="LISTERIOLYSIN REGULATORY PROTEIN"/>
    <property type="match status" value="1"/>
</dbReference>
<proteinExistence type="predicted"/>
<reference evidence="6 7" key="1">
    <citation type="submission" date="2024-03" db="EMBL/GenBank/DDBJ databases">
        <title>A Dehalogenimonas Isolated from Estuarine Sediments Dihaloeliminates Chlorinated Alkanes.</title>
        <authorList>
            <person name="Yang Y."/>
            <person name="Wang H."/>
        </authorList>
    </citation>
    <scope>NUCLEOTIDE SEQUENCE [LARGE SCALE GENOMIC DNA]</scope>
    <source>
        <strain evidence="6 7">W</strain>
    </source>
</reference>
<keyword evidence="7" id="KW-1185">Reference proteome</keyword>
<dbReference type="RefSeq" id="WP_338737454.1">
    <property type="nucleotide sequence ID" value="NZ_CP146612.1"/>
</dbReference>
<dbReference type="InterPro" id="IPR050397">
    <property type="entry name" value="Env_Response_Regulators"/>
</dbReference>
<dbReference type="SMART" id="SM00100">
    <property type="entry name" value="cNMP"/>
    <property type="match status" value="1"/>
</dbReference>
<dbReference type="InterPro" id="IPR036390">
    <property type="entry name" value="WH_DNA-bd_sf"/>
</dbReference>
<dbReference type="InterPro" id="IPR014710">
    <property type="entry name" value="RmlC-like_jellyroll"/>
</dbReference>
<feature type="domain" description="HTH crp-type" evidence="5">
    <location>
        <begin position="149"/>
        <end position="214"/>
    </location>
</feature>
<evidence type="ECO:0000256" key="3">
    <source>
        <dbReference type="ARBA" id="ARBA00023163"/>
    </source>
</evidence>
<dbReference type="InterPro" id="IPR018490">
    <property type="entry name" value="cNMP-bd_dom_sf"/>
</dbReference>
<dbReference type="SMART" id="SM00419">
    <property type="entry name" value="HTH_CRP"/>
    <property type="match status" value="1"/>
</dbReference>
<dbReference type="InterPro" id="IPR000595">
    <property type="entry name" value="cNMP-bd_dom"/>
</dbReference>
<dbReference type="Gene3D" id="2.60.120.10">
    <property type="entry name" value="Jelly Rolls"/>
    <property type="match status" value="1"/>
</dbReference>
<dbReference type="CDD" id="cd00038">
    <property type="entry name" value="CAP_ED"/>
    <property type="match status" value="1"/>
</dbReference>
<evidence type="ECO:0000313" key="7">
    <source>
        <dbReference type="Proteomes" id="UP001375370"/>
    </source>
</evidence>